<dbReference type="RefSeq" id="WP_128502035.1">
    <property type="nucleotide sequence ID" value="NZ_CP035107.1"/>
</dbReference>
<gene>
    <name evidence="2" type="primary">ccoS</name>
    <name evidence="2" type="ORF">EQP59_09830</name>
</gene>
<dbReference type="NCBIfam" id="TIGR00847">
    <property type="entry name" value="ccoS"/>
    <property type="match status" value="1"/>
</dbReference>
<sequence>MGIVFLMVLVSVSLAFVFLIVFIIGVKTGQFDEGETPAIRILKEDKKETNKEDL</sequence>
<evidence type="ECO:0000313" key="2">
    <source>
        <dbReference type="EMBL" id="QAR31617.1"/>
    </source>
</evidence>
<proteinExistence type="predicted"/>
<protein>
    <submittedName>
        <fullName evidence="2">Cbb3-type cytochrome oxidase assembly protein CcoS</fullName>
    </submittedName>
</protein>
<reference evidence="2 3" key="1">
    <citation type="submission" date="2019-01" db="EMBL/GenBank/DDBJ databases">
        <title>Whole Genome of Ornithobacterium rhinotracheale FARPER-174b.</title>
        <authorList>
            <person name="Tataje-Lavanda L.A."/>
            <person name="Montalvan A."/>
            <person name="Montesinos R."/>
            <person name="Zimic M."/>
            <person name="Fernandez-Sanchez M."/>
            <person name="Fernandez-Diaz M."/>
        </authorList>
    </citation>
    <scope>NUCLEOTIDE SEQUENCE [LARGE SCALE GENOMIC DNA]</scope>
    <source>
        <strain evidence="2 3">FARPER-174b</strain>
    </source>
</reference>
<dbReference type="EMBL" id="CP035107">
    <property type="protein sequence ID" value="QAR31617.1"/>
    <property type="molecule type" value="Genomic_DNA"/>
</dbReference>
<dbReference type="Proteomes" id="UP000287701">
    <property type="component" value="Chromosome"/>
</dbReference>
<dbReference type="Pfam" id="PF03597">
    <property type="entry name" value="FixS"/>
    <property type="match status" value="1"/>
</dbReference>
<keyword evidence="1" id="KW-1133">Transmembrane helix</keyword>
<dbReference type="AlphaFoldDB" id="A0A410JTS7"/>
<feature type="transmembrane region" description="Helical" evidence="1">
    <location>
        <begin position="6"/>
        <end position="26"/>
    </location>
</feature>
<organism evidence="2 3">
    <name type="scientific">Ornithobacterium rhinotracheale</name>
    <dbReference type="NCBI Taxonomy" id="28251"/>
    <lineage>
        <taxon>Bacteria</taxon>
        <taxon>Pseudomonadati</taxon>
        <taxon>Bacteroidota</taxon>
        <taxon>Flavobacteriia</taxon>
        <taxon>Flavobacteriales</taxon>
        <taxon>Weeksellaceae</taxon>
        <taxon>Ornithobacterium</taxon>
    </lineage>
</organism>
<evidence type="ECO:0000256" key="1">
    <source>
        <dbReference type="SAM" id="Phobius"/>
    </source>
</evidence>
<keyword evidence="1" id="KW-0812">Transmembrane</keyword>
<accession>A0A410JTS7</accession>
<dbReference type="InterPro" id="IPR004714">
    <property type="entry name" value="Cyt_oxidase_maturation_cbb3"/>
</dbReference>
<evidence type="ECO:0000313" key="3">
    <source>
        <dbReference type="Proteomes" id="UP000287701"/>
    </source>
</evidence>
<name>A0A410JTS7_ORNRH</name>
<keyword evidence="1" id="KW-0472">Membrane</keyword>